<dbReference type="Gene3D" id="2.170.270.10">
    <property type="entry name" value="SET domain"/>
    <property type="match status" value="1"/>
</dbReference>
<dbReference type="EMBL" id="FJUY01000007">
    <property type="protein sequence ID" value="CZT19152.1"/>
    <property type="molecule type" value="Genomic_DNA"/>
</dbReference>
<evidence type="ECO:0000313" key="4">
    <source>
        <dbReference type="Proteomes" id="UP000225277"/>
    </source>
</evidence>
<dbReference type="InterPro" id="IPR046341">
    <property type="entry name" value="SET_dom_sf"/>
</dbReference>
<organism evidence="3 4">
    <name type="scientific">Ramularia collo-cygni</name>
    <dbReference type="NCBI Taxonomy" id="112498"/>
    <lineage>
        <taxon>Eukaryota</taxon>
        <taxon>Fungi</taxon>
        <taxon>Dikarya</taxon>
        <taxon>Ascomycota</taxon>
        <taxon>Pezizomycotina</taxon>
        <taxon>Dothideomycetes</taxon>
        <taxon>Dothideomycetidae</taxon>
        <taxon>Mycosphaerellales</taxon>
        <taxon>Mycosphaerellaceae</taxon>
        <taxon>Ramularia</taxon>
    </lineage>
</organism>
<dbReference type="SUPFAM" id="SSF48452">
    <property type="entry name" value="TPR-like"/>
    <property type="match status" value="1"/>
</dbReference>
<feature type="domain" description="SET" evidence="2">
    <location>
        <begin position="357"/>
        <end position="550"/>
    </location>
</feature>
<reference evidence="3 4" key="1">
    <citation type="submission" date="2016-03" db="EMBL/GenBank/DDBJ databases">
        <authorList>
            <person name="Ploux O."/>
        </authorList>
    </citation>
    <scope>NUCLEOTIDE SEQUENCE [LARGE SCALE GENOMIC DNA]</scope>
    <source>
        <strain evidence="3 4">URUG2</strain>
    </source>
</reference>
<dbReference type="PROSITE" id="PS50293">
    <property type="entry name" value="TPR_REGION"/>
    <property type="match status" value="1"/>
</dbReference>
<dbReference type="InterPro" id="IPR053209">
    <property type="entry name" value="Gramillin-biosynth_MTr"/>
</dbReference>
<dbReference type="Pfam" id="PF00856">
    <property type="entry name" value="SET"/>
    <property type="match status" value="1"/>
</dbReference>
<dbReference type="PANTHER" id="PTHR47643:SF2">
    <property type="entry name" value="TPR DOMAIN PROTEIN (AFU_ORTHOLOGUE AFUA_5G12710)"/>
    <property type="match status" value="1"/>
</dbReference>
<protein>
    <recommendedName>
        <fullName evidence="2">SET domain-containing protein</fullName>
    </recommendedName>
</protein>
<dbReference type="OrthoDB" id="438641at2759"/>
<dbReference type="RefSeq" id="XP_023626042.1">
    <property type="nucleotide sequence ID" value="XM_023770274.1"/>
</dbReference>
<evidence type="ECO:0000256" key="1">
    <source>
        <dbReference type="PROSITE-ProRule" id="PRU00339"/>
    </source>
</evidence>
<dbReference type="PROSITE" id="PS50005">
    <property type="entry name" value="TPR"/>
    <property type="match status" value="1"/>
</dbReference>
<name>A0A2D3UQI0_9PEZI</name>
<evidence type="ECO:0000313" key="3">
    <source>
        <dbReference type="EMBL" id="CZT19152.1"/>
    </source>
</evidence>
<dbReference type="STRING" id="112498.A0A2D3UQI0"/>
<dbReference type="GeneID" id="35600166"/>
<dbReference type="InterPro" id="IPR011990">
    <property type="entry name" value="TPR-like_helical_dom_sf"/>
</dbReference>
<proteinExistence type="predicted"/>
<dbReference type="Proteomes" id="UP000225277">
    <property type="component" value="Unassembled WGS sequence"/>
</dbReference>
<gene>
    <name evidence="3" type="ORF">RCC_04998</name>
</gene>
<keyword evidence="4" id="KW-1185">Reference proteome</keyword>
<keyword evidence="1" id="KW-0802">TPR repeat</keyword>
<dbReference type="SMART" id="SM00028">
    <property type="entry name" value="TPR"/>
    <property type="match status" value="3"/>
</dbReference>
<evidence type="ECO:0000259" key="2">
    <source>
        <dbReference type="PROSITE" id="PS50280"/>
    </source>
</evidence>
<accession>A0A2D3UQI0</accession>
<dbReference type="Gene3D" id="1.25.40.10">
    <property type="entry name" value="Tetratricopeptide repeat domain"/>
    <property type="match status" value="1"/>
</dbReference>
<sequence length="738" mass="81278">MEVSGKTFDLAQAVGQHHTRQIYYTAQREGASSPRYSRAELAQQLLADNQLAFTSYPDPAFVVDRPAHPPCSTALESLNRVNLTSLLVNVHNKGKFVLARQTGQLVLSDTTLVTGVEDEHGNVALLRLDTHNRPGEDVLLPQTIIAIKEPHFACALQYRPRAGDEASAHILVQHISDVVQLLPTDLRVPNSFRAVVDDGNTYALRCKEKGNKALKNGQLVHALAQYTEGISVSEQDELTHDITRNRALVHLKLCRFDAAIVDALSSLTKGTDPRSKSLDAKAYYRAGLSAYQLGDFQQASEHFESNLRLDPTDRDSTRELARTSARLVEQSGKYDFEKIIAALSTSKPRVDAADFLQQVEVRASPGRGRGLFSTAPIKMGDLILCEKATCVVYENDIGAYETLKLDVARAAAYTIKTGAMHRVLLKKLHDNPSLAPKVLSLYDGQPSTGSPEPCTPLVDGMPVLDFFQIHEILHYNCFSTGIARNPSSCRAPFGDPRAWGATTGRGIWPTVTLANHSCIGTASHCFIGDLLVMRATKDISIGDEITIGYKDTMDQKEMQYHLNDAWGFVCTCLSCSVEDQTSNDTKQKRSQYLEQLRVRATKSPTAVQDIAKMVRKINETYGAISASAPTKPVMIPAYTALGNAQIYQRDHNGAITSYIGWLKACGYGVNLSIDKVVLDPTFAIASYEVVRPLLLLSQLQRIVGKPKLTAEFDRLAKEFYLIHNGTMHGFDKVMTIGE</sequence>
<dbReference type="PANTHER" id="PTHR47643">
    <property type="entry name" value="TPR DOMAIN PROTEIN (AFU_ORTHOLOGUE AFUA_5G12710)"/>
    <property type="match status" value="1"/>
</dbReference>
<feature type="repeat" description="TPR" evidence="1">
    <location>
        <begin position="280"/>
        <end position="313"/>
    </location>
</feature>
<dbReference type="PROSITE" id="PS50280">
    <property type="entry name" value="SET"/>
    <property type="match status" value="1"/>
</dbReference>
<dbReference type="AlphaFoldDB" id="A0A2D3UQI0"/>
<dbReference type="InterPro" id="IPR001214">
    <property type="entry name" value="SET_dom"/>
</dbReference>
<dbReference type="SUPFAM" id="SSF82199">
    <property type="entry name" value="SET domain"/>
    <property type="match status" value="1"/>
</dbReference>
<dbReference type="InterPro" id="IPR019734">
    <property type="entry name" value="TPR_rpt"/>
</dbReference>